<dbReference type="Proteomes" id="UP000535501">
    <property type="component" value="Unassembled WGS sequence"/>
</dbReference>
<dbReference type="EMBL" id="JACHEJ010000010">
    <property type="protein sequence ID" value="MBB6181562.1"/>
    <property type="molecule type" value="Genomic_DNA"/>
</dbReference>
<feature type="region of interest" description="Disordered" evidence="2">
    <location>
        <begin position="1"/>
        <end position="28"/>
    </location>
</feature>
<comment type="caution">
    <text evidence="3">The sequence shown here is derived from an EMBL/GenBank/DDBJ whole genome shotgun (WGS) entry which is preliminary data.</text>
</comment>
<evidence type="ECO:0000256" key="2">
    <source>
        <dbReference type="SAM" id="MobiDB-lite"/>
    </source>
</evidence>
<sequence>MSLVEDLLPSRGRGRPPKVKTTEQTPLEKVLSEPLPREVVAAAVELDTAIAAVKEATQAYRQAEAEAKRPLASRIKDAEYYVESAEQNIDHFRSVRTEEMVIVKAARMKLEEVEATTHRGFVDLARRRDPQEVQAAKEELAQAEAQVKATDLEIEGWQRKLAEAKKKRAALDSTSDVAAHDALQRALAKREVAKRLGGDAPTDEEITTLEEAYAEAKR</sequence>
<protein>
    <recommendedName>
        <fullName evidence="5">PspA/IM30 family protein</fullName>
    </recommendedName>
</protein>
<accession>A0A7X0DE48</accession>
<dbReference type="RefSeq" id="WP_077545908.1">
    <property type="nucleotide sequence ID" value="NZ_MUXO01000003.1"/>
</dbReference>
<gene>
    <name evidence="3" type="ORF">HNQ75_003549</name>
</gene>
<dbReference type="AlphaFoldDB" id="A0A7X0DE48"/>
<name>A0A7X0DE48_9HYPH</name>
<proteinExistence type="predicted"/>
<evidence type="ECO:0000313" key="3">
    <source>
        <dbReference type="EMBL" id="MBB6181562.1"/>
    </source>
</evidence>
<keyword evidence="1" id="KW-0175">Coiled coil</keyword>
<organism evidence="3 4">
    <name type="scientific">Pseudorhizobium flavum</name>
    <dbReference type="NCBI Taxonomy" id="1335061"/>
    <lineage>
        <taxon>Bacteria</taxon>
        <taxon>Pseudomonadati</taxon>
        <taxon>Pseudomonadota</taxon>
        <taxon>Alphaproteobacteria</taxon>
        <taxon>Hyphomicrobiales</taxon>
        <taxon>Rhizobiaceae</taxon>
        <taxon>Rhizobium/Agrobacterium group</taxon>
        <taxon>Pseudorhizobium</taxon>
    </lineage>
</organism>
<evidence type="ECO:0008006" key="5">
    <source>
        <dbReference type="Google" id="ProtNLM"/>
    </source>
</evidence>
<keyword evidence="4" id="KW-1185">Reference proteome</keyword>
<feature type="region of interest" description="Disordered" evidence="2">
    <location>
        <begin position="194"/>
        <end position="218"/>
    </location>
</feature>
<evidence type="ECO:0000313" key="4">
    <source>
        <dbReference type="Proteomes" id="UP000535501"/>
    </source>
</evidence>
<feature type="coiled-coil region" evidence="1">
    <location>
        <begin position="133"/>
        <end position="174"/>
    </location>
</feature>
<reference evidence="3 4" key="1">
    <citation type="submission" date="2020-08" db="EMBL/GenBank/DDBJ databases">
        <title>Genomic Encyclopedia of Type Strains, Phase IV (KMG-IV): sequencing the most valuable type-strain genomes for metagenomic binning, comparative biology and taxonomic classification.</title>
        <authorList>
            <person name="Goeker M."/>
        </authorList>
    </citation>
    <scope>NUCLEOTIDE SEQUENCE [LARGE SCALE GENOMIC DNA]</scope>
    <source>
        <strain evidence="3 4">DSM 102134</strain>
    </source>
</reference>
<evidence type="ECO:0000256" key="1">
    <source>
        <dbReference type="SAM" id="Coils"/>
    </source>
</evidence>